<protein>
    <submittedName>
        <fullName evidence="1">Uncharacterized protein</fullName>
    </submittedName>
</protein>
<dbReference type="AlphaFoldDB" id="A0AAV3YGG1"/>
<evidence type="ECO:0000313" key="2">
    <source>
        <dbReference type="Proteomes" id="UP000735302"/>
    </source>
</evidence>
<dbReference type="EMBL" id="BLXT01000976">
    <property type="protein sequence ID" value="GFN82260.1"/>
    <property type="molecule type" value="Genomic_DNA"/>
</dbReference>
<proteinExistence type="predicted"/>
<evidence type="ECO:0000313" key="1">
    <source>
        <dbReference type="EMBL" id="GFN82260.1"/>
    </source>
</evidence>
<sequence>MEWGVGIVAHHEDLLYDKVSQSDIDPDLASSGKKLKKSLKVCHKGTELKPKITLRADVKNKHHEFRSDPVQSKQCSRVISWPRSRHFR</sequence>
<comment type="caution">
    <text evidence="1">The sequence shown here is derived from an EMBL/GenBank/DDBJ whole genome shotgun (WGS) entry which is preliminary data.</text>
</comment>
<reference evidence="1 2" key="1">
    <citation type="journal article" date="2021" name="Elife">
        <title>Chloroplast acquisition without the gene transfer in kleptoplastic sea slugs, Plakobranchus ocellatus.</title>
        <authorList>
            <person name="Maeda T."/>
            <person name="Takahashi S."/>
            <person name="Yoshida T."/>
            <person name="Shimamura S."/>
            <person name="Takaki Y."/>
            <person name="Nagai Y."/>
            <person name="Toyoda A."/>
            <person name="Suzuki Y."/>
            <person name="Arimoto A."/>
            <person name="Ishii H."/>
            <person name="Satoh N."/>
            <person name="Nishiyama T."/>
            <person name="Hasebe M."/>
            <person name="Maruyama T."/>
            <person name="Minagawa J."/>
            <person name="Obokata J."/>
            <person name="Shigenobu S."/>
        </authorList>
    </citation>
    <scope>NUCLEOTIDE SEQUENCE [LARGE SCALE GENOMIC DNA]</scope>
</reference>
<keyword evidence="2" id="KW-1185">Reference proteome</keyword>
<gene>
    <name evidence="1" type="ORF">PoB_000876600</name>
</gene>
<dbReference type="Proteomes" id="UP000735302">
    <property type="component" value="Unassembled WGS sequence"/>
</dbReference>
<accession>A0AAV3YGG1</accession>
<organism evidence="1 2">
    <name type="scientific">Plakobranchus ocellatus</name>
    <dbReference type="NCBI Taxonomy" id="259542"/>
    <lineage>
        <taxon>Eukaryota</taxon>
        <taxon>Metazoa</taxon>
        <taxon>Spiralia</taxon>
        <taxon>Lophotrochozoa</taxon>
        <taxon>Mollusca</taxon>
        <taxon>Gastropoda</taxon>
        <taxon>Heterobranchia</taxon>
        <taxon>Euthyneura</taxon>
        <taxon>Panpulmonata</taxon>
        <taxon>Sacoglossa</taxon>
        <taxon>Placobranchoidea</taxon>
        <taxon>Plakobranchidae</taxon>
        <taxon>Plakobranchus</taxon>
    </lineage>
</organism>
<name>A0AAV3YGG1_9GAST</name>